<dbReference type="AlphaFoldDB" id="A0AAV5KG15"/>
<reference evidence="1 2" key="1">
    <citation type="journal article" date="2021" name="Commun. Biol.">
        <title>The genome of Shorea leprosula (Dipterocarpaceae) highlights the ecological relevance of drought in aseasonal tropical rainforests.</title>
        <authorList>
            <person name="Ng K.K.S."/>
            <person name="Kobayashi M.J."/>
            <person name="Fawcett J.A."/>
            <person name="Hatakeyama M."/>
            <person name="Paape T."/>
            <person name="Ng C.H."/>
            <person name="Ang C.C."/>
            <person name="Tnah L.H."/>
            <person name="Lee C.T."/>
            <person name="Nishiyama T."/>
            <person name="Sese J."/>
            <person name="O'Brien M.J."/>
            <person name="Copetti D."/>
            <person name="Mohd Noor M.I."/>
            <person name="Ong R.C."/>
            <person name="Putra M."/>
            <person name="Sireger I.Z."/>
            <person name="Indrioko S."/>
            <person name="Kosugi Y."/>
            <person name="Izuno A."/>
            <person name="Isagi Y."/>
            <person name="Lee S.L."/>
            <person name="Shimizu K.K."/>
        </authorList>
    </citation>
    <scope>NUCLEOTIDE SEQUENCE [LARGE SCALE GENOMIC DNA]</scope>
    <source>
        <strain evidence="1">214</strain>
    </source>
</reference>
<gene>
    <name evidence="1" type="ORF">SLEP1_g33247</name>
</gene>
<evidence type="ECO:0000313" key="1">
    <source>
        <dbReference type="EMBL" id="GKV23537.1"/>
    </source>
</evidence>
<evidence type="ECO:0000313" key="2">
    <source>
        <dbReference type="Proteomes" id="UP001054252"/>
    </source>
</evidence>
<accession>A0AAV5KG15</accession>
<dbReference type="Proteomes" id="UP001054252">
    <property type="component" value="Unassembled WGS sequence"/>
</dbReference>
<proteinExistence type="predicted"/>
<protein>
    <submittedName>
        <fullName evidence="1">Uncharacterized protein</fullName>
    </submittedName>
</protein>
<organism evidence="1 2">
    <name type="scientific">Rubroshorea leprosula</name>
    <dbReference type="NCBI Taxonomy" id="152421"/>
    <lineage>
        <taxon>Eukaryota</taxon>
        <taxon>Viridiplantae</taxon>
        <taxon>Streptophyta</taxon>
        <taxon>Embryophyta</taxon>
        <taxon>Tracheophyta</taxon>
        <taxon>Spermatophyta</taxon>
        <taxon>Magnoliopsida</taxon>
        <taxon>eudicotyledons</taxon>
        <taxon>Gunneridae</taxon>
        <taxon>Pentapetalae</taxon>
        <taxon>rosids</taxon>
        <taxon>malvids</taxon>
        <taxon>Malvales</taxon>
        <taxon>Dipterocarpaceae</taxon>
        <taxon>Rubroshorea</taxon>
    </lineage>
</organism>
<keyword evidence="2" id="KW-1185">Reference proteome</keyword>
<sequence length="99" mass="11565">MKLVYWARKLARHKLHKYRRVLSISSSARTQSSFTLNLVSSTAYIYLFADMESMVVYVLEKKVTLKTRESVLQCEGSSRKITATYNSLSRRPSRRVQEK</sequence>
<name>A0AAV5KG15_9ROSI</name>
<comment type="caution">
    <text evidence="1">The sequence shown here is derived from an EMBL/GenBank/DDBJ whole genome shotgun (WGS) entry which is preliminary data.</text>
</comment>
<dbReference type="EMBL" id="BPVZ01000063">
    <property type="protein sequence ID" value="GKV23537.1"/>
    <property type="molecule type" value="Genomic_DNA"/>
</dbReference>